<protein>
    <submittedName>
        <fullName evidence="1">Unnamed protein product</fullName>
    </submittedName>
</protein>
<gene>
    <name evidence="1" type="ORF">Amon02_000338800</name>
</gene>
<sequence length="225" mass="24300">MAAFVESVVTKAGLETLDIDEVLLVGGSSNIPKLASNIQFIFPESTVVQAPSLDSKLDNPNELTSKGAALQASMIESFDAEEIAESLQPVVVNTFHVVKPIGIKNSDGEFVQIISRETAYPIRKTITLEASADNILIELYEGKRTIKETVIEAEKYSDDEDSEEEEPEIVKELKYIPGELLGQLAVRGAGKGNKVEVIVNITRDGKLQITARSGAVVVKGEVQSA</sequence>
<name>A0ACB5T094_AMBMO</name>
<evidence type="ECO:0000313" key="2">
    <source>
        <dbReference type="Proteomes" id="UP001165064"/>
    </source>
</evidence>
<dbReference type="EMBL" id="BSXS01002148">
    <property type="protein sequence ID" value="GME78313.1"/>
    <property type="molecule type" value="Genomic_DNA"/>
</dbReference>
<organism evidence="1 2">
    <name type="scientific">Ambrosiozyma monospora</name>
    <name type="common">Yeast</name>
    <name type="synonym">Endomycopsis monosporus</name>
    <dbReference type="NCBI Taxonomy" id="43982"/>
    <lineage>
        <taxon>Eukaryota</taxon>
        <taxon>Fungi</taxon>
        <taxon>Dikarya</taxon>
        <taxon>Ascomycota</taxon>
        <taxon>Saccharomycotina</taxon>
        <taxon>Pichiomycetes</taxon>
        <taxon>Pichiales</taxon>
        <taxon>Pichiaceae</taxon>
        <taxon>Ambrosiozyma</taxon>
    </lineage>
</organism>
<proteinExistence type="predicted"/>
<evidence type="ECO:0000313" key="1">
    <source>
        <dbReference type="EMBL" id="GME78313.1"/>
    </source>
</evidence>
<accession>A0ACB5T094</accession>
<dbReference type="Proteomes" id="UP001165064">
    <property type="component" value="Unassembled WGS sequence"/>
</dbReference>
<reference evidence="1" key="1">
    <citation type="submission" date="2023-04" db="EMBL/GenBank/DDBJ databases">
        <title>Ambrosiozyma monospora NBRC 10751.</title>
        <authorList>
            <person name="Ichikawa N."/>
            <person name="Sato H."/>
            <person name="Tonouchi N."/>
        </authorList>
    </citation>
    <scope>NUCLEOTIDE SEQUENCE</scope>
    <source>
        <strain evidence="1">NBRC 10751</strain>
    </source>
</reference>
<comment type="caution">
    <text evidence="1">The sequence shown here is derived from an EMBL/GenBank/DDBJ whole genome shotgun (WGS) entry which is preliminary data.</text>
</comment>
<keyword evidence="2" id="KW-1185">Reference proteome</keyword>